<dbReference type="Proteomes" id="UP001054945">
    <property type="component" value="Unassembled WGS sequence"/>
</dbReference>
<dbReference type="InterPro" id="IPR036612">
    <property type="entry name" value="KH_dom_type_1_sf"/>
</dbReference>
<feature type="domain" description="RING-type" evidence="12">
    <location>
        <begin position="434"/>
        <end position="471"/>
    </location>
</feature>
<dbReference type="GO" id="GO:0005737">
    <property type="term" value="C:cytoplasm"/>
    <property type="evidence" value="ECO:0007669"/>
    <property type="project" value="UniProtKB-SubCell"/>
</dbReference>
<dbReference type="SUPFAM" id="SSF54791">
    <property type="entry name" value="Eukaryotic type KH-domain (KH-domain type I)"/>
    <property type="match status" value="2"/>
</dbReference>
<evidence type="ECO:0000256" key="11">
    <source>
        <dbReference type="SAM" id="MobiDB-lite"/>
    </source>
</evidence>
<dbReference type="SMART" id="SM00322">
    <property type="entry name" value="KH"/>
    <property type="match status" value="2"/>
</dbReference>
<keyword evidence="5 10" id="KW-0479">Metal-binding</keyword>
<keyword evidence="6" id="KW-0862">Zinc</keyword>
<keyword evidence="8" id="KW-0539">Nucleus</keyword>
<dbReference type="GO" id="GO:0008270">
    <property type="term" value="F:zinc ion binding"/>
    <property type="evidence" value="ECO:0007669"/>
    <property type="project" value="UniProtKB-KW"/>
</dbReference>
<dbReference type="CDD" id="cd22424">
    <property type="entry name" value="KH-I_MEX3_rpt2"/>
    <property type="match status" value="1"/>
</dbReference>
<dbReference type="PROSITE" id="PS50089">
    <property type="entry name" value="ZF_RING_2"/>
    <property type="match status" value="1"/>
</dbReference>
<evidence type="ECO:0000256" key="9">
    <source>
        <dbReference type="PROSITE-ProRule" id="PRU00117"/>
    </source>
</evidence>
<organism evidence="13 14">
    <name type="scientific">Caerostris extrusa</name>
    <name type="common">Bark spider</name>
    <name type="synonym">Caerostris bankana</name>
    <dbReference type="NCBI Taxonomy" id="172846"/>
    <lineage>
        <taxon>Eukaryota</taxon>
        <taxon>Metazoa</taxon>
        <taxon>Ecdysozoa</taxon>
        <taxon>Arthropoda</taxon>
        <taxon>Chelicerata</taxon>
        <taxon>Arachnida</taxon>
        <taxon>Araneae</taxon>
        <taxon>Araneomorphae</taxon>
        <taxon>Entelegynae</taxon>
        <taxon>Araneoidea</taxon>
        <taxon>Araneidae</taxon>
        <taxon>Caerostris</taxon>
    </lineage>
</organism>
<dbReference type="EMBL" id="BPLR01003856">
    <property type="protein sequence ID" value="GIX89400.1"/>
    <property type="molecule type" value="Genomic_DNA"/>
</dbReference>
<name>A0AAV4NYK8_CAEEX</name>
<dbReference type="GO" id="GO:0005634">
    <property type="term" value="C:nucleus"/>
    <property type="evidence" value="ECO:0007669"/>
    <property type="project" value="UniProtKB-SubCell"/>
</dbReference>
<evidence type="ECO:0000256" key="4">
    <source>
        <dbReference type="ARBA" id="ARBA00022737"/>
    </source>
</evidence>
<evidence type="ECO:0000256" key="5">
    <source>
        <dbReference type="ARBA" id="ARBA00022771"/>
    </source>
</evidence>
<dbReference type="PANTHER" id="PTHR23285">
    <property type="entry name" value="RING FINGER AND KH DOMAIN CONTAINING PROTEIN 1"/>
    <property type="match status" value="1"/>
</dbReference>
<evidence type="ECO:0000313" key="13">
    <source>
        <dbReference type="EMBL" id="GIX89400.1"/>
    </source>
</evidence>
<feature type="compositionally biased region" description="Polar residues" evidence="11">
    <location>
        <begin position="405"/>
        <end position="419"/>
    </location>
</feature>
<dbReference type="Gene3D" id="3.30.1370.10">
    <property type="entry name" value="K Homology domain, type 1"/>
    <property type="match status" value="2"/>
</dbReference>
<keyword evidence="5 10" id="KW-0863">Zinc-finger</keyword>
<dbReference type="InterPro" id="IPR004087">
    <property type="entry name" value="KH_dom"/>
</dbReference>
<reference evidence="13 14" key="1">
    <citation type="submission" date="2021-06" db="EMBL/GenBank/DDBJ databases">
        <title>Caerostris extrusa draft genome.</title>
        <authorList>
            <person name="Kono N."/>
            <person name="Arakawa K."/>
        </authorList>
    </citation>
    <scope>NUCLEOTIDE SEQUENCE [LARGE SCALE GENOMIC DNA]</scope>
</reference>
<comment type="subcellular location">
    <subcellularLocation>
        <location evidence="2">Cytoplasm</location>
    </subcellularLocation>
    <subcellularLocation>
        <location evidence="1">Nucleus</location>
    </subcellularLocation>
</comment>
<evidence type="ECO:0000256" key="1">
    <source>
        <dbReference type="ARBA" id="ARBA00004123"/>
    </source>
</evidence>
<dbReference type="PROSITE" id="PS50084">
    <property type="entry name" value="KH_TYPE_1"/>
    <property type="match status" value="2"/>
</dbReference>
<dbReference type="CDD" id="cd22423">
    <property type="entry name" value="KH-I_MEX3_rpt1"/>
    <property type="match status" value="1"/>
</dbReference>
<keyword evidence="14" id="KW-1185">Reference proteome</keyword>
<dbReference type="InterPro" id="IPR047227">
    <property type="entry name" value="MEX3"/>
</dbReference>
<evidence type="ECO:0000256" key="10">
    <source>
        <dbReference type="PROSITE-ProRule" id="PRU00175"/>
    </source>
</evidence>
<dbReference type="InterPro" id="IPR004088">
    <property type="entry name" value="KH_dom_type_1"/>
</dbReference>
<dbReference type="InterPro" id="IPR013083">
    <property type="entry name" value="Znf_RING/FYVE/PHD"/>
</dbReference>
<dbReference type="FunFam" id="3.30.1370.10:FF:000012">
    <property type="entry name" value="Mex-3 RNA-binding family member D"/>
    <property type="match status" value="1"/>
</dbReference>
<feature type="region of interest" description="Disordered" evidence="11">
    <location>
        <begin position="405"/>
        <end position="427"/>
    </location>
</feature>
<dbReference type="SMART" id="SM00184">
    <property type="entry name" value="RING"/>
    <property type="match status" value="1"/>
</dbReference>
<evidence type="ECO:0000256" key="8">
    <source>
        <dbReference type="ARBA" id="ARBA00023242"/>
    </source>
</evidence>
<dbReference type="PANTHER" id="PTHR23285:SF7">
    <property type="entry name" value="LD09246P1"/>
    <property type="match status" value="1"/>
</dbReference>
<evidence type="ECO:0000256" key="7">
    <source>
        <dbReference type="ARBA" id="ARBA00022884"/>
    </source>
</evidence>
<dbReference type="AlphaFoldDB" id="A0AAV4NYK8"/>
<evidence type="ECO:0000259" key="12">
    <source>
        <dbReference type="PROSITE" id="PS50089"/>
    </source>
</evidence>
<evidence type="ECO:0000256" key="6">
    <source>
        <dbReference type="ARBA" id="ARBA00022833"/>
    </source>
</evidence>
<dbReference type="Pfam" id="PF13920">
    <property type="entry name" value="zf-C3HC4_3"/>
    <property type="match status" value="1"/>
</dbReference>
<gene>
    <name evidence="13" type="primary">mex3b</name>
    <name evidence="13" type="ORF">CEXT_99191</name>
</gene>
<dbReference type="InterPro" id="IPR047226">
    <property type="entry name" value="KH-I_MEX3_rpt2"/>
</dbReference>
<evidence type="ECO:0000313" key="14">
    <source>
        <dbReference type="Proteomes" id="UP001054945"/>
    </source>
</evidence>
<dbReference type="Gene3D" id="3.30.40.10">
    <property type="entry name" value="Zinc/RING finger domain, C3HC4 (zinc finger)"/>
    <property type="match status" value="1"/>
</dbReference>
<dbReference type="GO" id="GO:0010468">
    <property type="term" value="P:regulation of gene expression"/>
    <property type="evidence" value="ECO:0007669"/>
    <property type="project" value="UniProtKB-ARBA"/>
</dbReference>
<dbReference type="GO" id="GO:0003723">
    <property type="term" value="F:RNA binding"/>
    <property type="evidence" value="ECO:0007669"/>
    <property type="project" value="UniProtKB-UniRule"/>
</dbReference>
<accession>A0AAV4NYK8</accession>
<comment type="caution">
    <text evidence="13">The sequence shown here is derived from an EMBL/GenBank/DDBJ whole genome shotgun (WGS) entry which is preliminary data.</text>
</comment>
<keyword evidence="3" id="KW-0963">Cytoplasm</keyword>
<evidence type="ECO:0000256" key="3">
    <source>
        <dbReference type="ARBA" id="ARBA00022490"/>
    </source>
</evidence>
<dbReference type="InterPro" id="IPR001841">
    <property type="entry name" value="Znf_RING"/>
</dbReference>
<dbReference type="CDD" id="cd16518">
    <property type="entry name" value="RING-HC_MEX3"/>
    <property type="match status" value="1"/>
</dbReference>
<dbReference type="InterPro" id="IPR047228">
    <property type="entry name" value="KH-I_MEX3_rpt1"/>
</dbReference>
<dbReference type="SUPFAM" id="SSF57850">
    <property type="entry name" value="RING/U-box"/>
    <property type="match status" value="1"/>
</dbReference>
<keyword evidence="7 9" id="KW-0694">RNA-binding</keyword>
<keyword evidence="4" id="KW-0677">Repeat</keyword>
<sequence length="483" mass="53499">MPTSLLDMESTASKMIDSQQQQQLISMAMNLMMIKDSSEENSPTNVDWDYRRRSQNMTECVPVPSSEHVAEIVGRQGCKIKALRAKTNTYIKTPVRGEEPVFVVTGRKEDVFAAKNEIQSAADHFSNIRAQRKNNVNGMLVPGPNSNIPGQTTIQVKVPYRVVGLVVGPKGATIKKIQQNTNTYIVTPSREKSPTFEVTGLPENVESARIEIESHIASRTQGQQIIDNAMQETNLNYEATTTYMNNMNEYNCRQNFSLQDNLWEKWQGMSDNIGKNGWAPGQPSQNVFANTNGMYIGNRGMESPVICDPQRTYGISSWPEVNRNPMLESGSSPTSDVSLLSSFDMNNLYSEAARIPTSSPPQPALGDFNTDEYGHASPMPFITSFSPLTATTAFPYSAAQSRCTSNSSDSPQFTPTISNDALAPGTRKPEKRDCSICFESEVVAALVPCGHNKFCMECAQRTVKNRLCTICYQPVTQAIRIYN</sequence>
<dbReference type="Pfam" id="PF00013">
    <property type="entry name" value="KH_1"/>
    <property type="match status" value="2"/>
</dbReference>
<evidence type="ECO:0000256" key="2">
    <source>
        <dbReference type="ARBA" id="ARBA00004496"/>
    </source>
</evidence>
<protein>
    <submittedName>
        <fullName evidence="13">RNA-binding protein MEX3B</fullName>
    </submittedName>
</protein>
<proteinExistence type="predicted"/>